<feature type="domain" description="Thioredoxin" evidence="4">
    <location>
        <begin position="10"/>
        <end position="135"/>
    </location>
</feature>
<protein>
    <recommendedName>
        <fullName evidence="4">Thioredoxin domain-containing protein</fullName>
    </recommendedName>
</protein>
<dbReference type="PANTHER" id="PTHR45672">
    <property type="entry name" value="PROTEIN DISULFIDE-ISOMERASE C17H9.14C-RELATED"/>
    <property type="match status" value="1"/>
</dbReference>
<evidence type="ECO:0000259" key="4">
    <source>
        <dbReference type="PROSITE" id="PS51352"/>
    </source>
</evidence>
<dbReference type="PRINTS" id="PR00421">
    <property type="entry name" value="THIOREDOXIN"/>
</dbReference>
<keyword evidence="2 3" id="KW-0732">Signal</keyword>
<organism evidence="5 6">
    <name type="scientific">Symbiochloris irregularis</name>
    <dbReference type="NCBI Taxonomy" id="706552"/>
    <lineage>
        <taxon>Eukaryota</taxon>
        <taxon>Viridiplantae</taxon>
        <taxon>Chlorophyta</taxon>
        <taxon>core chlorophytes</taxon>
        <taxon>Trebouxiophyceae</taxon>
        <taxon>Trebouxiales</taxon>
        <taxon>Trebouxiaceae</taxon>
        <taxon>Symbiochloris</taxon>
    </lineage>
</organism>
<dbReference type="GO" id="GO:0003756">
    <property type="term" value="F:protein disulfide isomerase activity"/>
    <property type="evidence" value="ECO:0007669"/>
    <property type="project" value="InterPro"/>
</dbReference>
<accession>A0AAW1NYV9</accession>
<feature type="chain" id="PRO_5043441459" description="Thioredoxin domain-containing protein" evidence="3">
    <location>
        <begin position="28"/>
        <end position="144"/>
    </location>
</feature>
<dbReference type="Pfam" id="PF00085">
    <property type="entry name" value="Thioredoxin"/>
    <property type="match status" value="1"/>
</dbReference>
<proteinExistence type="inferred from homology"/>
<dbReference type="SUPFAM" id="SSF52833">
    <property type="entry name" value="Thioredoxin-like"/>
    <property type="match status" value="1"/>
</dbReference>
<evidence type="ECO:0000256" key="3">
    <source>
        <dbReference type="SAM" id="SignalP"/>
    </source>
</evidence>
<dbReference type="InterPro" id="IPR005788">
    <property type="entry name" value="PDI_thioredoxin-like_dom"/>
</dbReference>
<dbReference type="InterPro" id="IPR013766">
    <property type="entry name" value="Thioredoxin_domain"/>
</dbReference>
<comment type="caution">
    <text evidence="5">The sequence shown here is derived from an EMBL/GenBank/DDBJ whole genome shotgun (WGS) entry which is preliminary data.</text>
</comment>
<dbReference type="AlphaFoldDB" id="A0AAW1NYV9"/>
<dbReference type="GO" id="GO:0006457">
    <property type="term" value="P:protein folding"/>
    <property type="evidence" value="ECO:0007669"/>
    <property type="project" value="TreeGrafter"/>
</dbReference>
<dbReference type="InterPro" id="IPR036249">
    <property type="entry name" value="Thioredoxin-like_sf"/>
</dbReference>
<comment type="similarity">
    <text evidence="1">Belongs to the protein disulfide isomerase family.</text>
</comment>
<dbReference type="EMBL" id="JALJOQ010000061">
    <property type="protein sequence ID" value="KAK9803214.1"/>
    <property type="molecule type" value="Genomic_DNA"/>
</dbReference>
<evidence type="ECO:0000256" key="2">
    <source>
        <dbReference type="ARBA" id="ARBA00022729"/>
    </source>
</evidence>
<name>A0AAW1NYV9_9CHLO</name>
<evidence type="ECO:0000313" key="5">
    <source>
        <dbReference type="EMBL" id="KAK9803214.1"/>
    </source>
</evidence>
<dbReference type="InterPro" id="IPR051063">
    <property type="entry name" value="PDI"/>
</dbReference>
<dbReference type="Proteomes" id="UP001465755">
    <property type="component" value="Unassembled WGS sequence"/>
</dbReference>
<dbReference type="PROSITE" id="PS51352">
    <property type="entry name" value="THIOREDOXIN_2"/>
    <property type="match status" value="1"/>
</dbReference>
<reference evidence="5 6" key="1">
    <citation type="journal article" date="2024" name="Nat. Commun.">
        <title>Phylogenomics reveals the evolutionary origins of lichenization in chlorophyte algae.</title>
        <authorList>
            <person name="Puginier C."/>
            <person name="Libourel C."/>
            <person name="Otte J."/>
            <person name="Skaloud P."/>
            <person name="Haon M."/>
            <person name="Grisel S."/>
            <person name="Petersen M."/>
            <person name="Berrin J.G."/>
            <person name="Delaux P.M."/>
            <person name="Dal Grande F."/>
            <person name="Keller J."/>
        </authorList>
    </citation>
    <scope>NUCLEOTIDE SEQUENCE [LARGE SCALE GENOMIC DNA]</scope>
    <source>
        <strain evidence="5 6">SAG 2036</strain>
    </source>
</reference>
<dbReference type="NCBIfam" id="TIGR01126">
    <property type="entry name" value="pdi_dom"/>
    <property type="match status" value="1"/>
</dbReference>
<evidence type="ECO:0000313" key="6">
    <source>
        <dbReference type="Proteomes" id="UP001465755"/>
    </source>
</evidence>
<evidence type="ECO:0000256" key="1">
    <source>
        <dbReference type="ARBA" id="ARBA00006347"/>
    </source>
</evidence>
<keyword evidence="6" id="KW-1185">Reference proteome</keyword>
<gene>
    <name evidence="5" type="ORF">WJX73_004323</name>
</gene>
<feature type="signal peptide" evidence="3">
    <location>
        <begin position="1"/>
        <end position="27"/>
    </location>
</feature>
<sequence length="144" mass="15752">MLLSKVSLVVLCSLSVAALAAVSPSDGKDVLKLTTRNFEETVSQSKVTAVKFYAPWCGHCKKLAPTWKELAAHFSDNEDVQIADVDCTKHATVCKKNQVSGYPKLVLFFNGKQHQVFRGPRDLSTLKTQVDAAVSELLTQETIA</sequence>
<dbReference type="GO" id="GO:0005783">
    <property type="term" value="C:endoplasmic reticulum"/>
    <property type="evidence" value="ECO:0007669"/>
    <property type="project" value="TreeGrafter"/>
</dbReference>
<dbReference type="Gene3D" id="3.40.30.10">
    <property type="entry name" value="Glutaredoxin"/>
    <property type="match status" value="1"/>
</dbReference>
<dbReference type="PANTHER" id="PTHR45672:SF3">
    <property type="entry name" value="THIOREDOXIN DOMAIN-CONTAINING PROTEIN 5"/>
    <property type="match status" value="1"/>
</dbReference>